<keyword evidence="1" id="KW-1133">Transmembrane helix</keyword>
<dbReference type="InterPro" id="IPR009038">
    <property type="entry name" value="GOLD_dom"/>
</dbReference>
<evidence type="ECO:0000313" key="4">
    <source>
        <dbReference type="EMBL" id="KAF7684015.1"/>
    </source>
</evidence>
<sequence>MNLFVYLMSAFCSIRVLTPDSPIVSMKNLSKNTVVLIETTWYTRANEHEPWQQVSDYYNVEITLEIKKNKDWRALMTEGVVVTEYERRGSKNSFFFTSPESSYYSFEISGNVPEMGIYAIELKIFEGRESDPNIVSSVDTQIKELQRHVEQATDYCTYISEVQRMDVEDEETYESIFKSVARIVYCSIILKIVVFVASFYYFNIRIKHFYANKKIIS</sequence>
<feature type="signal peptide" evidence="2">
    <location>
        <begin position="1"/>
        <end position="18"/>
    </location>
</feature>
<evidence type="ECO:0000256" key="2">
    <source>
        <dbReference type="SAM" id="SignalP"/>
    </source>
</evidence>
<comment type="caution">
    <text evidence="4">The sequence shown here is derived from an EMBL/GenBank/DDBJ whole genome shotgun (WGS) entry which is preliminary data.</text>
</comment>
<keyword evidence="1" id="KW-0812">Transmembrane</keyword>
<feature type="transmembrane region" description="Helical" evidence="1">
    <location>
        <begin position="182"/>
        <end position="204"/>
    </location>
</feature>
<evidence type="ECO:0000313" key="5">
    <source>
        <dbReference type="Proteomes" id="UP001516464"/>
    </source>
</evidence>
<protein>
    <recommendedName>
        <fullName evidence="3">GOLD domain-containing protein</fullName>
    </recommendedName>
</protein>
<gene>
    <name evidence="4" type="ORF">TCON_0786</name>
</gene>
<reference evidence="4 5" key="1">
    <citation type="submission" date="2019-01" db="EMBL/GenBank/DDBJ databases">
        <title>Genomes sequencing and comparative genomics of infectious freshwater microsporidia, Cucumispora dikerogammari and Thelohania contejeani.</title>
        <authorList>
            <person name="Cormier A."/>
            <person name="Giraud I."/>
            <person name="Wattier R."/>
            <person name="Teixeira M."/>
            <person name="Grandjean F."/>
            <person name="Rigaud T."/>
            <person name="Cordaux R."/>
        </authorList>
    </citation>
    <scope>NUCLEOTIDE SEQUENCE [LARGE SCALE GENOMIC DNA]</scope>
    <source>
        <strain evidence="4">T1</strain>
        <tissue evidence="4">Spores</tissue>
    </source>
</reference>
<name>A0ABQ7I0W2_9MICR</name>
<evidence type="ECO:0000256" key="1">
    <source>
        <dbReference type="SAM" id="Phobius"/>
    </source>
</evidence>
<keyword evidence="5" id="KW-1185">Reference proteome</keyword>
<dbReference type="Proteomes" id="UP001516464">
    <property type="component" value="Unassembled WGS sequence"/>
</dbReference>
<dbReference type="EMBL" id="SBIQ01000034">
    <property type="protein sequence ID" value="KAF7684015.1"/>
    <property type="molecule type" value="Genomic_DNA"/>
</dbReference>
<keyword evidence="1" id="KW-0472">Membrane</keyword>
<feature type="domain" description="GOLD" evidence="3">
    <location>
        <begin position="55"/>
        <end position="201"/>
    </location>
</feature>
<accession>A0ABQ7I0W2</accession>
<organism evidence="4 5">
    <name type="scientific">Astathelohania contejeani</name>
    <dbReference type="NCBI Taxonomy" id="164912"/>
    <lineage>
        <taxon>Eukaryota</taxon>
        <taxon>Fungi</taxon>
        <taxon>Fungi incertae sedis</taxon>
        <taxon>Microsporidia</taxon>
        <taxon>Astathelohaniidae</taxon>
        <taxon>Astathelohania</taxon>
    </lineage>
</organism>
<keyword evidence="2" id="KW-0732">Signal</keyword>
<feature type="chain" id="PRO_5047523979" description="GOLD domain-containing protein" evidence="2">
    <location>
        <begin position="19"/>
        <end position="217"/>
    </location>
</feature>
<evidence type="ECO:0000259" key="3">
    <source>
        <dbReference type="Pfam" id="PF01105"/>
    </source>
</evidence>
<dbReference type="Pfam" id="PF01105">
    <property type="entry name" value="EMP24_GP25L"/>
    <property type="match status" value="1"/>
</dbReference>
<proteinExistence type="predicted"/>